<dbReference type="AlphaFoldDB" id="B4GS11"/>
<gene>
    <name evidence="2" type="primary">Dper\GL25301</name>
    <name evidence="2" type="ORF">Dper_GL25301</name>
</gene>
<evidence type="ECO:0000256" key="1">
    <source>
        <dbReference type="SAM" id="MobiDB-lite"/>
    </source>
</evidence>
<dbReference type="Proteomes" id="UP000008744">
    <property type="component" value="Unassembled WGS sequence"/>
</dbReference>
<protein>
    <submittedName>
        <fullName evidence="2">GL25301</fullName>
    </submittedName>
</protein>
<proteinExistence type="predicted"/>
<keyword evidence="3" id="KW-1185">Reference proteome</keyword>
<evidence type="ECO:0000313" key="3">
    <source>
        <dbReference type="Proteomes" id="UP000008744"/>
    </source>
</evidence>
<name>B4GS11_DROPE</name>
<feature type="compositionally biased region" description="Acidic residues" evidence="1">
    <location>
        <begin position="76"/>
        <end position="91"/>
    </location>
</feature>
<evidence type="ECO:0000313" key="2">
    <source>
        <dbReference type="EMBL" id="EDW40546.1"/>
    </source>
</evidence>
<dbReference type="OMA" id="WDKRFRR"/>
<sequence length="98" mass="11102">MRTDKRFCRALFVQQKPETVGKKEVEEKLSQHPLKCFLRCLLPLEACGMASPPNPSYFSACSQRCGRSAKRKDNDDRDEDEDVDEDEDDSDAPSPCSC</sequence>
<dbReference type="HOGENOM" id="CLU_2335834_0_0_1"/>
<reference evidence="2 3" key="1">
    <citation type="journal article" date="2007" name="Nature">
        <title>Evolution of genes and genomes on the Drosophila phylogeny.</title>
        <authorList>
            <consortium name="Drosophila 12 Genomes Consortium"/>
            <person name="Clark A.G."/>
            <person name="Eisen M.B."/>
            <person name="Smith D.R."/>
            <person name="Bergman C.M."/>
            <person name="Oliver B."/>
            <person name="Markow T.A."/>
            <person name="Kaufman T.C."/>
            <person name="Kellis M."/>
            <person name="Gelbart W."/>
            <person name="Iyer V.N."/>
            <person name="Pollard D.A."/>
            <person name="Sackton T.B."/>
            <person name="Larracuente A.M."/>
            <person name="Singh N.D."/>
            <person name="Abad J.P."/>
            <person name="Abt D.N."/>
            <person name="Adryan B."/>
            <person name="Aguade M."/>
            <person name="Akashi H."/>
            <person name="Anderson W.W."/>
            <person name="Aquadro C.F."/>
            <person name="Ardell D.H."/>
            <person name="Arguello R."/>
            <person name="Artieri C.G."/>
            <person name="Barbash D.A."/>
            <person name="Barker D."/>
            <person name="Barsanti P."/>
            <person name="Batterham P."/>
            <person name="Batzoglou S."/>
            <person name="Begun D."/>
            <person name="Bhutkar A."/>
            <person name="Blanco E."/>
            <person name="Bosak S.A."/>
            <person name="Bradley R.K."/>
            <person name="Brand A.D."/>
            <person name="Brent M.R."/>
            <person name="Brooks A.N."/>
            <person name="Brown R.H."/>
            <person name="Butlin R.K."/>
            <person name="Caggese C."/>
            <person name="Calvi B.R."/>
            <person name="Bernardo de Carvalho A."/>
            <person name="Caspi A."/>
            <person name="Castrezana S."/>
            <person name="Celniker S.E."/>
            <person name="Chang J.L."/>
            <person name="Chapple C."/>
            <person name="Chatterji S."/>
            <person name="Chinwalla A."/>
            <person name="Civetta A."/>
            <person name="Clifton S.W."/>
            <person name="Comeron J.M."/>
            <person name="Costello J.C."/>
            <person name="Coyne J.A."/>
            <person name="Daub J."/>
            <person name="David R.G."/>
            <person name="Delcher A.L."/>
            <person name="Delehaunty K."/>
            <person name="Do C.B."/>
            <person name="Ebling H."/>
            <person name="Edwards K."/>
            <person name="Eickbush T."/>
            <person name="Evans J.D."/>
            <person name="Filipski A."/>
            <person name="Findeiss S."/>
            <person name="Freyhult E."/>
            <person name="Fulton L."/>
            <person name="Fulton R."/>
            <person name="Garcia A.C."/>
            <person name="Gardiner A."/>
            <person name="Garfield D.A."/>
            <person name="Garvin B.E."/>
            <person name="Gibson G."/>
            <person name="Gilbert D."/>
            <person name="Gnerre S."/>
            <person name="Godfrey J."/>
            <person name="Good R."/>
            <person name="Gotea V."/>
            <person name="Gravely B."/>
            <person name="Greenberg A.J."/>
            <person name="Griffiths-Jones S."/>
            <person name="Gross S."/>
            <person name="Guigo R."/>
            <person name="Gustafson E.A."/>
            <person name="Haerty W."/>
            <person name="Hahn M.W."/>
            <person name="Halligan D.L."/>
            <person name="Halpern A.L."/>
            <person name="Halter G.M."/>
            <person name="Han M.V."/>
            <person name="Heger A."/>
            <person name="Hillier L."/>
            <person name="Hinrichs A.S."/>
            <person name="Holmes I."/>
            <person name="Hoskins R.A."/>
            <person name="Hubisz M.J."/>
            <person name="Hultmark D."/>
            <person name="Huntley M.A."/>
            <person name="Jaffe D.B."/>
            <person name="Jagadeeshan S."/>
            <person name="Jeck W.R."/>
            <person name="Johnson J."/>
            <person name="Jones C.D."/>
            <person name="Jordan W.C."/>
            <person name="Karpen G.H."/>
            <person name="Kataoka E."/>
            <person name="Keightley P.D."/>
            <person name="Kheradpour P."/>
            <person name="Kirkness E.F."/>
            <person name="Koerich L.B."/>
            <person name="Kristiansen K."/>
            <person name="Kudrna D."/>
            <person name="Kulathinal R.J."/>
            <person name="Kumar S."/>
            <person name="Kwok R."/>
            <person name="Lander E."/>
            <person name="Langley C.H."/>
            <person name="Lapoint R."/>
            <person name="Lazzaro B.P."/>
            <person name="Lee S.J."/>
            <person name="Levesque L."/>
            <person name="Li R."/>
            <person name="Lin C.F."/>
            <person name="Lin M.F."/>
            <person name="Lindblad-Toh K."/>
            <person name="Llopart A."/>
            <person name="Long M."/>
            <person name="Low L."/>
            <person name="Lozovsky E."/>
            <person name="Lu J."/>
            <person name="Luo M."/>
            <person name="Machado C.A."/>
            <person name="Makalowski W."/>
            <person name="Marzo M."/>
            <person name="Matsuda M."/>
            <person name="Matzkin L."/>
            <person name="McAllister B."/>
            <person name="McBride C.S."/>
            <person name="McKernan B."/>
            <person name="McKernan K."/>
            <person name="Mendez-Lago M."/>
            <person name="Minx P."/>
            <person name="Mollenhauer M.U."/>
            <person name="Montooth K."/>
            <person name="Mount S.M."/>
            <person name="Mu X."/>
            <person name="Myers E."/>
            <person name="Negre B."/>
            <person name="Newfeld S."/>
            <person name="Nielsen R."/>
            <person name="Noor M.A."/>
            <person name="O'Grady P."/>
            <person name="Pachter L."/>
            <person name="Papaceit M."/>
            <person name="Parisi M.J."/>
            <person name="Parisi M."/>
            <person name="Parts L."/>
            <person name="Pedersen J.S."/>
            <person name="Pesole G."/>
            <person name="Phillippy A.M."/>
            <person name="Ponting C.P."/>
            <person name="Pop M."/>
            <person name="Porcelli D."/>
            <person name="Powell J.R."/>
            <person name="Prohaska S."/>
            <person name="Pruitt K."/>
            <person name="Puig M."/>
            <person name="Quesneville H."/>
            <person name="Ram K.R."/>
            <person name="Rand D."/>
            <person name="Rasmussen M.D."/>
            <person name="Reed L.K."/>
            <person name="Reenan R."/>
            <person name="Reily A."/>
            <person name="Remington K.A."/>
            <person name="Rieger T.T."/>
            <person name="Ritchie M.G."/>
            <person name="Robin C."/>
            <person name="Rogers Y.H."/>
            <person name="Rohde C."/>
            <person name="Rozas J."/>
            <person name="Rubenfield M.J."/>
            <person name="Ruiz A."/>
            <person name="Russo S."/>
            <person name="Salzberg S.L."/>
            <person name="Sanchez-Gracia A."/>
            <person name="Saranga D.J."/>
            <person name="Sato H."/>
            <person name="Schaeffer S.W."/>
            <person name="Schatz M.C."/>
            <person name="Schlenke T."/>
            <person name="Schwartz R."/>
            <person name="Segarra C."/>
            <person name="Singh R.S."/>
            <person name="Sirot L."/>
            <person name="Sirota M."/>
            <person name="Sisneros N.B."/>
            <person name="Smith C.D."/>
            <person name="Smith T.F."/>
            <person name="Spieth J."/>
            <person name="Stage D.E."/>
            <person name="Stark A."/>
            <person name="Stephan W."/>
            <person name="Strausberg R.L."/>
            <person name="Strempel S."/>
            <person name="Sturgill D."/>
            <person name="Sutton G."/>
            <person name="Sutton G.G."/>
            <person name="Tao W."/>
            <person name="Teichmann S."/>
            <person name="Tobari Y.N."/>
            <person name="Tomimura Y."/>
            <person name="Tsolas J.M."/>
            <person name="Valente V.L."/>
            <person name="Venter E."/>
            <person name="Venter J.C."/>
            <person name="Vicario S."/>
            <person name="Vieira F.G."/>
            <person name="Vilella A.J."/>
            <person name="Villasante A."/>
            <person name="Walenz B."/>
            <person name="Wang J."/>
            <person name="Wasserman M."/>
            <person name="Watts T."/>
            <person name="Wilson D."/>
            <person name="Wilson R.K."/>
            <person name="Wing R.A."/>
            <person name="Wolfner M.F."/>
            <person name="Wong A."/>
            <person name="Wong G.K."/>
            <person name="Wu C.I."/>
            <person name="Wu G."/>
            <person name="Yamamoto D."/>
            <person name="Yang H.P."/>
            <person name="Yang S.P."/>
            <person name="Yorke J.A."/>
            <person name="Yoshida K."/>
            <person name="Zdobnov E."/>
            <person name="Zhang P."/>
            <person name="Zhang Y."/>
            <person name="Zimin A.V."/>
            <person name="Baldwin J."/>
            <person name="Abdouelleil A."/>
            <person name="Abdulkadir J."/>
            <person name="Abebe A."/>
            <person name="Abera B."/>
            <person name="Abreu J."/>
            <person name="Acer S.C."/>
            <person name="Aftuck L."/>
            <person name="Alexander A."/>
            <person name="An P."/>
            <person name="Anderson E."/>
            <person name="Anderson S."/>
            <person name="Arachi H."/>
            <person name="Azer M."/>
            <person name="Bachantsang P."/>
            <person name="Barry A."/>
            <person name="Bayul T."/>
            <person name="Berlin A."/>
            <person name="Bessette D."/>
            <person name="Bloom T."/>
            <person name="Blye J."/>
            <person name="Boguslavskiy L."/>
            <person name="Bonnet C."/>
            <person name="Boukhgalter B."/>
            <person name="Bourzgui I."/>
            <person name="Brown A."/>
            <person name="Cahill P."/>
            <person name="Channer S."/>
            <person name="Cheshatsang Y."/>
            <person name="Chuda L."/>
            <person name="Citroen M."/>
            <person name="Collymore A."/>
            <person name="Cooke P."/>
            <person name="Costello M."/>
            <person name="D'Aco K."/>
            <person name="Daza R."/>
            <person name="De Haan G."/>
            <person name="DeGray S."/>
            <person name="DeMaso C."/>
            <person name="Dhargay N."/>
            <person name="Dooley K."/>
            <person name="Dooley E."/>
            <person name="Doricent M."/>
            <person name="Dorje P."/>
            <person name="Dorjee K."/>
            <person name="Dupes A."/>
            <person name="Elong R."/>
            <person name="Falk J."/>
            <person name="Farina A."/>
            <person name="Faro S."/>
            <person name="Ferguson D."/>
            <person name="Fisher S."/>
            <person name="Foley C.D."/>
            <person name="Franke A."/>
            <person name="Friedrich D."/>
            <person name="Gadbois L."/>
            <person name="Gearin G."/>
            <person name="Gearin C.R."/>
            <person name="Giannoukos G."/>
            <person name="Goode T."/>
            <person name="Graham J."/>
            <person name="Grandbois E."/>
            <person name="Grewal S."/>
            <person name="Gyaltsen K."/>
            <person name="Hafez N."/>
            <person name="Hagos B."/>
            <person name="Hall J."/>
            <person name="Henson C."/>
            <person name="Hollinger A."/>
            <person name="Honan T."/>
            <person name="Huard M.D."/>
            <person name="Hughes L."/>
            <person name="Hurhula B."/>
            <person name="Husby M.E."/>
            <person name="Kamat A."/>
            <person name="Kanga B."/>
            <person name="Kashin S."/>
            <person name="Khazanovich D."/>
            <person name="Kisner P."/>
            <person name="Lance K."/>
            <person name="Lara M."/>
            <person name="Lee W."/>
            <person name="Lennon N."/>
            <person name="Letendre F."/>
            <person name="LeVine R."/>
            <person name="Lipovsky A."/>
            <person name="Liu X."/>
            <person name="Liu J."/>
            <person name="Liu S."/>
            <person name="Lokyitsang T."/>
            <person name="Lokyitsang Y."/>
            <person name="Lubonja R."/>
            <person name="Lui A."/>
            <person name="MacDonald P."/>
            <person name="Magnisalis V."/>
            <person name="Maru K."/>
            <person name="Matthews C."/>
            <person name="McCusker W."/>
            <person name="McDonough S."/>
            <person name="Mehta T."/>
            <person name="Meldrim J."/>
            <person name="Meneus L."/>
            <person name="Mihai O."/>
            <person name="Mihalev A."/>
            <person name="Mihova T."/>
            <person name="Mittelman R."/>
            <person name="Mlenga V."/>
            <person name="Montmayeur A."/>
            <person name="Mulrain L."/>
            <person name="Navidi A."/>
            <person name="Naylor J."/>
            <person name="Negash T."/>
            <person name="Nguyen T."/>
            <person name="Nguyen N."/>
            <person name="Nicol R."/>
            <person name="Norbu C."/>
            <person name="Norbu N."/>
            <person name="Novod N."/>
            <person name="O'Neill B."/>
            <person name="Osman S."/>
            <person name="Markiewicz E."/>
            <person name="Oyono O.L."/>
            <person name="Patti C."/>
            <person name="Phunkhang P."/>
            <person name="Pierre F."/>
            <person name="Priest M."/>
            <person name="Raghuraman S."/>
            <person name="Rege F."/>
            <person name="Reyes R."/>
            <person name="Rise C."/>
            <person name="Rogov P."/>
            <person name="Ross K."/>
            <person name="Ryan E."/>
            <person name="Settipalli S."/>
            <person name="Shea T."/>
            <person name="Sherpa N."/>
            <person name="Shi L."/>
            <person name="Shih D."/>
            <person name="Sparrow T."/>
            <person name="Spaulding J."/>
            <person name="Stalker J."/>
            <person name="Stange-Thomann N."/>
            <person name="Stavropoulos S."/>
            <person name="Stone C."/>
            <person name="Strader C."/>
            <person name="Tesfaye S."/>
            <person name="Thomson T."/>
            <person name="Thoulutsang Y."/>
            <person name="Thoulutsang D."/>
            <person name="Topham K."/>
            <person name="Topping I."/>
            <person name="Tsamla T."/>
            <person name="Vassiliev H."/>
            <person name="Vo A."/>
            <person name="Wangchuk T."/>
            <person name="Wangdi T."/>
            <person name="Weiand M."/>
            <person name="Wilkinson J."/>
            <person name="Wilson A."/>
            <person name="Yadav S."/>
            <person name="Young G."/>
            <person name="Yu Q."/>
            <person name="Zembek L."/>
            <person name="Zhong D."/>
            <person name="Zimmer A."/>
            <person name="Zwirko Z."/>
            <person name="Jaffe D.B."/>
            <person name="Alvarez P."/>
            <person name="Brockman W."/>
            <person name="Butler J."/>
            <person name="Chin C."/>
            <person name="Gnerre S."/>
            <person name="Grabherr M."/>
            <person name="Kleber M."/>
            <person name="Mauceli E."/>
            <person name="MacCallum I."/>
        </authorList>
    </citation>
    <scope>NUCLEOTIDE SEQUENCE [LARGE SCALE GENOMIC DNA]</scope>
    <source>
        <strain evidence="3">MSH-3 / Tucson 14011-0111.49</strain>
    </source>
</reference>
<feature type="region of interest" description="Disordered" evidence="1">
    <location>
        <begin position="66"/>
        <end position="98"/>
    </location>
</feature>
<accession>B4GS11</accession>
<organism evidence="3">
    <name type="scientific">Drosophila persimilis</name>
    <name type="common">Fruit fly</name>
    <dbReference type="NCBI Taxonomy" id="7234"/>
    <lineage>
        <taxon>Eukaryota</taxon>
        <taxon>Metazoa</taxon>
        <taxon>Ecdysozoa</taxon>
        <taxon>Arthropoda</taxon>
        <taxon>Hexapoda</taxon>
        <taxon>Insecta</taxon>
        <taxon>Pterygota</taxon>
        <taxon>Neoptera</taxon>
        <taxon>Endopterygota</taxon>
        <taxon>Diptera</taxon>
        <taxon>Brachycera</taxon>
        <taxon>Muscomorpha</taxon>
        <taxon>Ephydroidea</taxon>
        <taxon>Drosophilidae</taxon>
        <taxon>Drosophila</taxon>
        <taxon>Sophophora</taxon>
    </lineage>
</organism>
<dbReference type="EMBL" id="CH479188">
    <property type="protein sequence ID" value="EDW40546.1"/>
    <property type="molecule type" value="Genomic_DNA"/>
</dbReference>